<feature type="non-terminal residue" evidence="2">
    <location>
        <position position="1"/>
    </location>
</feature>
<evidence type="ECO:0000256" key="1">
    <source>
        <dbReference type="SAM" id="MobiDB-lite"/>
    </source>
</evidence>
<organism evidence="2 3">
    <name type="scientific">Cystoisospora suis</name>
    <dbReference type="NCBI Taxonomy" id="483139"/>
    <lineage>
        <taxon>Eukaryota</taxon>
        <taxon>Sar</taxon>
        <taxon>Alveolata</taxon>
        <taxon>Apicomplexa</taxon>
        <taxon>Conoidasida</taxon>
        <taxon>Coccidia</taxon>
        <taxon>Eucoccidiorida</taxon>
        <taxon>Eimeriorina</taxon>
        <taxon>Sarcocystidae</taxon>
        <taxon>Cystoisospora</taxon>
    </lineage>
</organism>
<comment type="caution">
    <text evidence="2">The sequence shown here is derived from an EMBL/GenBank/DDBJ whole genome shotgun (WGS) entry which is preliminary data.</text>
</comment>
<feature type="region of interest" description="Disordered" evidence="1">
    <location>
        <begin position="323"/>
        <end position="398"/>
    </location>
</feature>
<name>A0A2C6LDG8_9APIC</name>
<keyword evidence="3" id="KW-1185">Reference proteome</keyword>
<protein>
    <submittedName>
        <fullName evidence="2">Asparagine-rich triplet repeat antigen</fullName>
    </submittedName>
</protein>
<accession>A0A2C6LDG8</accession>
<dbReference type="RefSeq" id="XP_067926508.1">
    <property type="nucleotide sequence ID" value="XM_068061508.1"/>
</dbReference>
<reference evidence="2 3" key="1">
    <citation type="journal article" date="2017" name="Int. J. Parasitol.">
        <title>The genome of the protozoan parasite Cystoisospora suis and a reverse vaccinology approach to identify vaccine candidates.</title>
        <authorList>
            <person name="Palmieri N."/>
            <person name="Shrestha A."/>
            <person name="Ruttkowski B."/>
            <person name="Beck T."/>
            <person name="Vogl C."/>
            <person name="Tomley F."/>
            <person name="Blake D.P."/>
            <person name="Joachim A."/>
        </authorList>
    </citation>
    <scope>NUCLEOTIDE SEQUENCE [LARGE SCALE GENOMIC DNA]</scope>
    <source>
        <strain evidence="2 3">Wien I</strain>
    </source>
</reference>
<sequence length="398" mass="44072">AGPAAGHAGGTSSSSSASLSFLQDVRCEQIYQEGEELLKRWNKSRQLQTILTRYPDCISSEEPTAHDAIPHPATTLSAEGAEEKKKKNKDFKNEISINGSEHPGRTEEKSSLSSIVQGEAFQNLSSSSSVICEDLPFVERKGEKERLESSVLQDSSCFSSSSSSSSASSSPHLISRDRSCTERVEREKKEEEASQKKKEDEQDEKAREFTNCRCGFVPISSSVFTQVPVLTRRRAKLEDVNHLYHFLFHSTWEKARGSTSGGTRGKPSSSSSSVFTTTIKELNRLNFTVVGQTGEAKLSTLRYLGLLEIHPKQGILRLVVQNQKGKRKGGENDGERFRHNPGGGVCTPQTGHHPSHSPYNSFQHTNIPREFSTKKQNTFHSSSTPSSSLKRQKFTPHN</sequence>
<gene>
    <name evidence="2" type="ORF">CSUI_001302</name>
</gene>
<dbReference type="Proteomes" id="UP000221165">
    <property type="component" value="Unassembled WGS sequence"/>
</dbReference>
<evidence type="ECO:0000313" key="2">
    <source>
        <dbReference type="EMBL" id="PHJ24836.1"/>
    </source>
</evidence>
<feature type="compositionally biased region" description="Basic and acidic residues" evidence="1">
    <location>
        <begin position="174"/>
        <end position="204"/>
    </location>
</feature>
<feature type="compositionally biased region" description="Low complexity" evidence="1">
    <location>
        <begin position="155"/>
        <end position="170"/>
    </location>
</feature>
<dbReference type="VEuPathDB" id="ToxoDB:CSUI_001302"/>
<dbReference type="Pfam" id="PF11362">
    <property type="entry name" value="DUF3161"/>
    <property type="match status" value="2"/>
</dbReference>
<feature type="region of interest" description="Disordered" evidence="1">
    <location>
        <begin position="60"/>
        <end position="113"/>
    </location>
</feature>
<proteinExistence type="predicted"/>
<dbReference type="AlphaFoldDB" id="A0A2C6LDG8"/>
<dbReference type="OrthoDB" id="193920at2759"/>
<dbReference type="EMBL" id="MIGC01000510">
    <property type="protein sequence ID" value="PHJ24836.1"/>
    <property type="molecule type" value="Genomic_DNA"/>
</dbReference>
<dbReference type="GeneID" id="94424719"/>
<feature type="region of interest" description="Disordered" evidence="1">
    <location>
        <begin position="155"/>
        <end position="204"/>
    </location>
</feature>
<feature type="compositionally biased region" description="Basic and acidic residues" evidence="1">
    <location>
        <begin position="328"/>
        <end position="338"/>
    </location>
</feature>
<feature type="compositionally biased region" description="Basic and acidic residues" evidence="1">
    <location>
        <begin position="81"/>
        <end position="93"/>
    </location>
</feature>
<evidence type="ECO:0000313" key="3">
    <source>
        <dbReference type="Proteomes" id="UP000221165"/>
    </source>
</evidence>
<feature type="compositionally biased region" description="Polar residues" evidence="1">
    <location>
        <begin position="347"/>
        <end position="366"/>
    </location>
</feature>